<evidence type="ECO:0000313" key="3">
    <source>
        <dbReference type="Proteomes" id="UP000240912"/>
    </source>
</evidence>
<reference evidence="2 3" key="1">
    <citation type="submission" date="2018-03" db="EMBL/GenBank/DDBJ databases">
        <authorList>
            <person name="Keele B.F."/>
        </authorList>
    </citation>
    <scope>NUCLEOTIDE SEQUENCE [LARGE SCALE GENOMIC DNA]</scope>
    <source>
        <strain evidence="2 3">YL28-9</strain>
    </source>
</reference>
<dbReference type="EMBL" id="PYLS01000006">
    <property type="protein sequence ID" value="PST82272.1"/>
    <property type="molecule type" value="Genomic_DNA"/>
</dbReference>
<organism evidence="2 3">
    <name type="scientific">Pedobacter yulinensis</name>
    <dbReference type="NCBI Taxonomy" id="2126353"/>
    <lineage>
        <taxon>Bacteria</taxon>
        <taxon>Pseudomonadati</taxon>
        <taxon>Bacteroidota</taxon>
        <taxon>Sphingobacteriia</taxon>
        <taxon>Sphingobacteriales</taxon>
        <taxon>Sphingobacteriaceae</taxon>
        <taxon>Pedobacter</taxon>
    </lineage>
</organism>
<dbReference type="Pfam" id="PF18962">
    <property type="entry name" value="Por_Secre_tail"/>
    <property type="match status" value="1"/>
</dbReference>
<name>A0A2T3HIL2_9SPHI</name>
<keyword evidence="3" id="KW-1185">Reference proteome</keyword>
<dbReference type="AlphaFoldDB" id="A0A2T3HIL2"/>
<dbReference type="OrthoDB" id="1523755at2"/>
<sequence>MSFSGYAQQDSIRVALRNKGKKAVKAPEIKANITPYKSFTGNSISFGTGSLPSKTQNQKQDKLLTVIKVSPNPVDAQVNLVYRLEKESIVSVKIMDVLGNEIVTLSNERVSSGEQTKNYTIPSRLNPGIYFLRIVAGTDNVVKRISVL</sequence>
<proteinExistence type="predicted"/>
<gene>
    <name evidence="2" type="ORF">C7T94_15885</name>
</gene>
<evidence type="ECO:0000313" key="2">
    <source>
        <dbReference type="EMBL" id="PST82272.1"/>
    </source>
</evidence>
<dbReference type="InterPro" id="IPR026444">
    <property type="entry name" value="Secre_tail"/>
</dbReference>
<evidence type="ECO:0000259" key="1">
    <source>
        <dbReference type="Pfam" id="PF18962"/>
    </source>
</evidence>
<comment type="caution">
    <text evidence="2">The sequence shown here is derived from an EMBL/GenBank/DDBJ whole genome shotgun (WGS) entry which is preliminary data.</text>
</comment>
<feature type="domain" description="Secretion system C-terminal sorting" evidence="1">
    <location>
        <begin position="70"/>
        <end position="147"/>
    </location>
</feature>
<protein>
    <submittedName>
        <fullName evidence="2">T9SS C-terminal target domain-containing protein</fullName>
    </submittedName>
</protein>
<dbReference type="NCBIfam" id="TIGR04183">
    <property type="entry name" value="Por_Secre_tail"/>
    <property type="match status" value="1"/>
</dbReference>
<dbReference type="Proteomes" id="UP000240912">
    <property type="component" value="Unassembled WGS sequence"/>
</dbReference>
<accession>A0A2T3HIL2</accession>